<feature type="chain" id="PRO_5043598540" evidence="1">
    <location>
        <begin position="24"/>
        <end position="195"/>
    </location>
</feature>
<gene>
    <name evidence="2" type="ORF">PYX00_010283</name>
</gene>
<dbReference type="AlphaFoldDB" id="A0AAW2HEP7"/>
<organism evidence="2">
    <name type="scientific">Menopon gallinae</name>
    <name type="common">poultry shaft louse</name>
    <dbReference type="NCBI Taxonomy" id="328185"/>
    <lineage>
        <taxon>Eukaryota</taxon>
        <taxon>Metazoa</taxon>
        <taxon>Ecdysozoa</taxon>
        <taxon>Arthropoda</taxon>
        <taxon>Hexapoda</taxon>
        <taxon>Insecta</taxon>
        <taxon>Pterygota</taxon>
        <taxon>Neoptera</taxon>
        <taxon>Paraneoptera</taxon>
        <taxon>Psocodea</taxon>
        <taxon>Troctomorpha</taxon>
        <taxon>Phthiraptera</taxon>
        <taxon>Amblycera</taxon>
        <taxon>Menoponidae</taxon>
        <taxon>Menopon</taxon>
    </lineage>
</organism>
<evidence type="ECO:0000256" key="1">
    <source>
        <dbReference type="SAM" id="SignalP"/>
    </source>
</evidence>
<sequence>MFGMWIKFTAVLFIIISQDSVGAEKCREVGMICDSSKKLLQMCQKLGDEPRIVRDCSKEGLVCIKNATATTCVKPERAKFTCLAEGEFPDPLDCKTSYVCSAEKQVAAICKCKDNYFSYPTTGVPCVLSDKCPRKDVKCDEVGKTGSFEGNDGTRLIFSYYCFDKTGTKVSSFNREGKQSPSYQQNGIKECRNIE</sequence>
<reference evidence="2" key="1">
    <citation type="journal article" date="2024" name="Gigascience">
        <title>Chromosome-level genome of the poultry shaft louse Menopon gallinae provides insight into the host-switching and adaptive evolution of parasitic lice.</title>
        <authorList>
            <person name="Xu Y."/>
            <person name="Ma L."/>
            <person name="Liu S."/>
            <person name="Liang Y."/>
            <person name="Liu Q."/>
            <person name="He Z."/>
            <person name="Tian L."/>
            <person name="Duan Y."/>
            <person name="Cai W."/>
            <person name="Li H."/>
            <person name="Song F."/>
        </authorList>
    </citation>
    <scope>NUCLEOTIDE SEQUENCE</scope>
    <source>
        <strain evidence="2">Cailab_2023a</strain>
    </source>
</reference>
<accession>A0AAW2HEP7</accession>
<protein>
    <submittedName>
        <fullName evidence="2">Uncharacterized protein</fullName>
    </submittedName>
</protein>
<name>A0AAW2HEP7_9NEOP</name>
<comment type="caution">
    <text evidence="2">The sequence shown here is derived from an EMBL/GenBank/DDBJ whole genome shotgun (WGS) entry which is preliminary data.</text>
</comment>
<feature type="signal peptide" evidence="1">
    <location>
        <begin position="1"/>
        <end position="23"/>
    </location>
</feature>
<evidence type="ECO:0000313" key="2">
    <source>
        <dbReference type="EMBL" id="KAL0268276.1"/>
    </source>
</evidence>
<proteinExistence type="predicted"/>
<dbReference type="EMBL" id="JARGDH010000005">
    <property type="protein sequence ID" value="KAL0268276.1"/>
    <property type="molecule type" value="Genomic_DNA"/>
</dbReference>
<keyword evidence="1" id="KW-0732">Signal</keyword>